<keyword evidence="1" id="KW-0472">Membrane</keyword>
<dbReference type="EMBL" id="MU005766">
    <property type="protein sequence ID" value="KAF2712211.1"/>
    <property type="molecule type" value="Genomic_DNA"/>
</dbReference>
<evidence type="ECO:0000313" key="3">
    <source>
        <dbReference type="Proteomes" id="UP000799428"/>
    </source>
</evidence>
<gene>
    <name evidence="2" type="ORF">K504DRAFT_464292</name>
</gene>
<sequence length="92" mass="10407">MYILLHPVVETPLLLLLFLLVLVQFTNVFVFLHGTWPLPPHMSLSMISNPALIPMPSLPYTLIAASSSRPTLALVHLTIRPLIHHPWLRLDV</sequence>
<dbReference type="AlphaFoldDB" id="A0A6G1KII1"/>
<name>A0A6G1KII1_9PLEO</name>
<evidence type="ECO:0000256" key="1">
    <source>
        <dbReference type="SAM" id="Phobius"/>
    </source>
</evidence>
<evidence type="ECO:0000313" key="2">
    <source>
        <dbReference type="EMBL" id="KAF2712211.1"/>
    </source>
</evidence>
<accession>A0A6G1KII1</accession>
<reference evidence="2" key="1">
    <citation type="journal article" date="2020" name="Stud. Mycol.">
        <title>101 Dothideomycetes genomes: a test case for predicting lifestyles and emergence of pathogens.</title>
        <authorList>
            <person name="Haridas S."/>
            <person name="Albert R."/>
            <person name="Binder M."/>
            <person name="Bloem J."/>
            <person name="Labutti K."/>
            <person name="Salamov A."/>
            <person name="Andreopoulos B."/>
            <person name="Baker S."/>
            <person name="Barry K."/>
            <person name="Bills G."/>
            <person name="Bluhm B."/>
            <person name="Cannon C."/>
            <person name="Castanera R."/>
            <person name="Culley D."/>
            <person name="Daum C."/>
            <person name="Ezra D."/>
            <person name="Gonzalez J."/>
            <person name="Henrissat B."/>
            <person name="Kuo A."/>
            <person name="Liang C."/>
            <person name="Lipzen A."/>
            <person name="Lutzoni F."/>
            <person name="Magnuson J."/>
            <person name="Mondo S."/>
            <person name="Nolan M."/>
            <person name="Ohm R."/>
            <person name="Pangilinan J."/>
            <person name="Park H.-J."/>
            <person name="Ramirez L."/>
            <person name="Alfaro M."/>
            <person name="Sun H."/>
            <person name="Tritt A."/>
            <person name="Yoshinaga Y."/>
            <person name="Zwiers L.-H."/>
            <person name="Turgeon B."/>
            <person name="Goodwin S."/>
            <person name="Spatafora J."/>
            <person name="Crous P."/>
            <person name="Grigoriev I."/>
        </authorList>
    </citation>
    <scope>NUCLEOTIDE SEQUENCE</scope>
    <source>
        <strain evidence="2">CBS 279.74</strain>
    </source>
</reference>
<dbReference type="Proteomes" id="UP000799428">
    <property type="component" value="Unassembled WGS sequence"/>
</dbReference>
<keyword evidence="3" id="KW-1185">Reference proteome</keyword>
<feature type="transmembrane region" description="Helical" evidence="1">
    <location>
        <begin position="12"/>
        <end position="32"/>
    </location>
</feature>
<protein>
    <submittedName>
        <fullName evidence="2">Uncharacterized protein</fullName>
    </submittedName>
</protein>
<keyword evidence="1" id="KW-0812">Transmembrane</keyword>
<keyword evidence="1" id="KW-1133">Transmembrane helix</keyword>
<proteinExistence type="predicted"/>
<organism evidence="2 3">
    <name type="scientific">Pleomassaria siparia CBS 279.74</name>
    <dbReference type="NCBI Taxonomy" id="1314801"/>
    <lineage>
        <taxon>Eukaryota</taxon>
        <taxon>Fungi</taxon>
        <taxon>Dikarya</taxon>
        <taxon>Ascomycota</taxon>
        <taxon>Pezizomycotina</taxon>
        <taxon>Dothideomycetes</taxon>
        <taxon>Pleosporomycetidae</taxon>
        <taxon>Pleosporales</taxon>
        <taxon>Pleomassariaceae</taxon>
        <taxon>Pleomassaria</taxon>
    </lineage>
</organism>